<dbReference type="PANTHER" id="PTHR31637">
    <property type="entry name" value="2,3-BISPHOSPHOGLYCERATE-INDEPENDENT PHOSPHOGLYCERATE MUTASE"/>
    <property type="match status" value="1"/>
</dbReference>
<dbReference type="InterPro" id="IPR006124">
    <property type="entry name" value="Metalloenzyme"/>
</dbReference>
<protein>
    <recommendedName>
        <fullName evidence="9 10">2,3-bisphosphoglycerate-independent phosphoglycerate mutase</fullName>
        <shortName evidence="9">BPG-independent PGAM</shortName>
        <shortName evidence="9">Phosphoglyceromutase</shortName>
        <shortName evidence="9">iPGM</shortName>
        <ecNumber evidence="9 10">5.4.2.12</ecNumber>
    </recommendedName>
</protein>
<evidence type="ECO:0000313" key="12">
    <source>
        <dbReference type="Proteomes" id="UP000187266"/>
    </source>
</evidence>
<feature type="binding site" evidence="9">
    <location>
        <position position="439"/>
    </location>
    <ligand>
        <name>Mn(2+)</name>
        <dbReference type="ChEBI" id="CHEBI:29035"/>
        <label>2</label>
    </ligand>
</feature>
<feature type="binding site" evidence="9">
    <location>
        <begin position="255"/>
        <end position="258"/>
    </location>
    <ligand>
        <name>substrate</name>
    </ligand>
</feature>
<dbReference type="PIRSF" id="PIRSF001492">
    <property type="entry name" value="IPGAM"/>
    <property type="match status" value="1"/>
</dbReference>
<evidence type="ECO:0000256" key="5">
    <source>
        <dbReference type="ARBA" id="ARBA00022723"/>
    </source>
</evidence>
<accession>A0A2M9DB89</accession>
<dbReference type="UniPathway" id="UPA00109">
    <property type="reaction ID" value="UER00186"/>
</dbReference>
<evidence type="ECO:0000313" key="11">
    <source>
        <dbReference type="EMBL" id="APX90015.1"/>
    </source>
</evidence>
<dbReference type="FunFam" id="3.40.1450.10:FF:000002">
    <property type="entry name" value="2,3-bisphosphoglycerate-independent phosphoglycerate mutase"/>
    <property type="match status" value="1"/>
</dbReference>
<dbReference type="Pfam" id="PF01676">
    <property type="entry name" value="Metalloenzyme"/>
    <property type="match status" value="1"/>
</dbReference>
<evidence type="ECO:0000256" key="2">
    <source>
        <dbReference type="ARBA" id="ARBA00002315"/>
    </source>
</evidence>
<comment type="pathway">
    <text evidence="3 9">Carbohydrate degradation; glycolysis; pyruvate from D-glyceraldehyde 3-phosphate: step 3/5.</text>
</comment>
<gene>
    <name evidence="9" type="primary">gpmI</name>
    <name evidence="11" type="ORF">BV394_10040</name>
</gene>
<dbReference type="Gene3D" id="3.40.1450.10">
    <property type="entry name" value="BPG-independent phosphoglycerate mutase, domain B"/>
    <property type="match status" value="1"/>
</dbReference>
<dbReference type="AlphaFoldDB" id="A0A1U7DJB7"/>
<feature type="binding site" evidence="9">
    <location>
        <position position="63"/>
    </location>
    <ligand>
        <name>Mn(2+)</name>
        <dbReference type="ChEBI" id="CHEBI:29035"/>
        <label>2</label>
    </ligand>
</feature>
<dbReference type="GO" id="GO:0006096">
    <property type="term" value="P:glycolytic process"/>
    <property type="evidence" value="ECO:0007669"/>
    <property type="project" value="UniProtKB-UniRule"/>
</dbReference>
<proteinExistence type="inferred from homology"/>
<dbReference type="GO" id="GO:0004619">
    <property type="term" value="F:phosphoglycerate mutase activity"/>
    <property type="evidence" value="ECO:0007669"/>
    <property type="project" value="UniProtKB-UniRule"/>
</dbReference>
<evidence type="ECO:0000256" key="8">
    <source>
        <dbReference type="ARBA" id="ARBA00023235"/>
    </source>
</evidence>
<dbReference type="Pfam" id="PF06415">
    <property type="entry name" value="iPGM_N"/>
    <property type="match status" value="1"/>
</dbReference>
<keyword evidence="12" id="KW-1185">Reference proteome</keyword>
<dbReference type="RefSeq" id="WP_076980036.1">
    <property type="nucleotide sequence ID" value="NZ_CP019124.1"/>
</dbReference>
<evidence type="ECO:0000256" key="3">
    <source>
        <dbReference type="ARBA" id="ARBA00004798"/>
    </source>
</evidence>
<feature type="active site" description="Phosphoserine intermediate" evidence="9">
    <location>
        <position position="63"/>
    </location>
</feature>
<evidence type="ECO:0000256" key="7">
    <source>
        <dbReference type="ARBA" id="ARBA00023211"/>
    </source>
</evidence>
<name>A0A1U7DJB7_9RHOB</name>
<evidence type="ECO:0000256" key="10">
    <source>
        <dbReference type="NCBIfam" id="TIGR01307"/>
    </source>
</evidence>
<accession>A0A1U7DJB7</accession>
<dbReference type="GO" id="GO:0006007">
    <property type="term" value="P:glucose catabolic process"/>
    <property type="evidence" value="ECO:0007669"/>
    <property type="project" value="InterPro"/>
</dbReference>
<feature type="binding site" evidence="9">
    <location>
        <position position="124"/>
    </location>
    <ligand>
        <name>substrate</name>
    </ligand>
</feature>
<keyword evidence="6 9" id="KW-0324">Glycolysis</keyword>
<evidence type="ECO:0000256" key="4">
    <source>
        <dbReference type="ARBA" id="ARBA00008819"/>
    </source>
</evidence>
<dbReference type="GO" id="GO:0030145">
    <property type="term" value="F:manganese ion binding"/>
    <property type="evidence" value="ECO:0007669"/>
    <property type="project" value="UniProtKB-UniRule"/>
</dbReference>
<comment type="catalytic activity">
    <reaction evidence="1 9">
        <text>(2R)-2-phosphoglycerate = (2R)-3-phosphoglycerate</text>
        <dbReference type="Rhea" id="RHEA:15901"/>
        <dbReference type="ChEBI" id="CHEBI:58272"/>
        <dbReference type="ChEBI" id="CHEBI:58289"/>
        <dbReference type="EC" id="5.4.2.12"/>
    </reaction>
</comment>
<dbReference type="CDD" id="cd16010">
    <property type="entry name" value="iPGM"/>
    <property type="match status" value="1"/>
</dbReference>
<dbReference type="PANTHER" id="PTHR31637:SF0">
    <property type="entry name" value="2,3-BISPHOSPHOGLYCERATE-INDEPENDENT PHOSPHOGLYCERATE MUTASE"/>
    <property type="match status" value="1"/>
</dbReference>
<dbReference type="EC" id="5.4.2.12" evidence="9 10"/>
<comment type="similarity">
    <text evidence="4 9">Belongs to the BPG-independent phosphoglycerate mutase family.</text>
</comment>
<evidence type="ECO:0000256" key="9">
    <source>
        <dbReference type="HAMAP-Rule" id="MF_01038"/>
    </source>
</evidence>
<keyword evidence="8 9" id="KW-0413">Isomerase</keyword>
<dbReference type="InterPro" id="IPR005995">
    <property type="entry name" value="Pgm_bpd_ind"/>
</dbReference>
<dbReference type="OrthoDB" id="9800863at2"/>
<dbReference type="Gene3D" id="3.40.720.10">
    <property type="entry name" value="Alkaline Phosphatase, subunit A"/>
    <property type="match status" value="1"/>
</dbReference>
<feature type="binding site" evidence="9">
    <location>
        <position position="401"/>
    </location>
    <ligand>
        <name>Mn(2+)</name>
        <dbReference type="ChEBI" id="CHEBI:29035"/>
        <label>1</label>
    </ligand>
</feature>
<dbReference type="GO" id="GO:0005829">
    <property type="term" value="C:cytosol"/>
    <property type="evidence" value="ECO:0007669"/>
    <property type="project" value="TreeGrafter"/>
</dbReference>
<keyword evidence="5 9" id="KW-0479">Metal-binding</keyword>
<dbReference type="InterPro" id="IPR011258">
    <property type="entry name" value="BPG-indep_PGM_N"/>
</dbReference>
<keyword evidence="7 9" id="KW-0464">Manganese</keyword>
<dbReference type="Proteomes" id="UP000187266">
    <property type="component" value="Chromosome"/>
</dbReference>
<dbReference type="STRING" id="1267768.BV394_10040"/>
<evidence type="ECO:0000256" key="6">
    <source>
        <dbReference type="ARBA" id="ARBA00023152"/>
    </source>
</evidence>
<organism evidence="11 12">
    <name type="scientific">Brevirhabdus pacifica</name>
    <dbReference type="NCBI Taxonomy" id="1267768"/>
    <lineage>
        <taxon>Bacteria</taxon>
        <taxon>Pseudomonadati</taxon>
        <taxon>Pseudomonadota</taxon>
        <taxon>Alphaproteobacteria</taxon>
        <taxon>Rhodobacterales</taxon>
        <taxon>Paracoccaceae</taxon>
        <taxon>Brevirhabdus</taxon>
    </lineage>
</organism>
<dbReference type="HAMAP" id="MF_01038">
    <property type="entry name" value="GpmI"/>
    <property type="match status" value="1"/>
</dbReference>
<dbReference type="NCBIfam" id="TIGR01307">
    <property type="entry name" value="pgm_bpd_ind"/>
    <property type="match status" value="1"/>
</dbReference>
<feature type="binding site" evidence="9">
    <location>
        <begin position="153"/>
        <end position="154"/>
    </location>
    <ligand>
        <name>substrate</name>
    </ligand>
</feature>
<feature type="binding site" evidence="9">
    <location>
        <position position="189"/>
    </location>
    <ligand>
        <name>substrate</name>
    </ligand>
</feature>
<reference evidence="11 12" key="1">
    <citation type="submission" date="2017-01" db="EMBL/GenBank/DDBJ databases">
        <title>Genomic analysis of Xuhuaishuia manganoxidans DY6-4.</title>
        <authorList>
            <person name="Wang X."/>
        </authorList>
    </citation>
    <scope>NUCLEOTIDE SEQUENCE [LARGE SCALE GENOMIC DNA]</scope>
    <source>
        <strain evidence="11 12">DY6-4</strain>
    </source>
</reference>
<dbReference type="EMBL" id="CP019124">
    <property type="protein sequence ID" value="APX90015.1"/>
    <property type="molecule type" value="Genomic_DNA"/>
</dbReference>
<dbReference type="InterPro" id="IPR017850">
    <property type="entry name" value="Alkaline_phosphatase_core_sf"/>
</dbReference>
<sequence length="506" mass="53607">MTSPRPVVLCILDGWGIGTGGPEDAPAQADTPNFDALMAKGPMGRLITHGPDVGLPTGQMGNSEVGHMNIGAGRIVPMDLGRIDLAIEDGSFAAHPALLRFADRVGTSGGTAHLLGVASDGGVHGHIAHLIEAVRLLAGRGIPVVVHALTDGRDVAPGSAGGFLRQLEEALPEGARIGTVIGRYWAMDRDQRWERVEKAYAAMVEGRAAHRAASARDADRAARGRGESDEFYDPTVIGDYAGMGDGDGLFCLNFRADRAREILSAIVDPAFDHFPTATRPELVARLGMADYSERHDAFFDTVFPKHEVENTLGAWVAAKGLTQFHIAETEKYPHVTFFLNGGREEPEPGEDRHMPASPDVPTYDLRPEMSSVEVADHLVAAVRKGYDLVVVNFANPDMVGHTGSISAATRACEAVDVALGRLIEATRASGGALLVTADHGNCELMVDPETGKAHTAHTLNPVPVLLDGGPEGARLADGRLADLAPTVLELMGLTPPPEMTGKSLIR</sequence>
<dbReference type="SUPFAM" id="SSF53649">
    <property type="entry name" value="Alkaline phosphatase-like"/>
    <property type="match status" value="1"/>
</dbReference>
<feature type="binding site" evidence="9">
    <location>
        <position position="183"/>
    </location>
    <ligand>
        <name>substrate</name>
    </ligand>
</feature>
<feature type="binding site" evidence="9">
    <location>
        <position position="331"/>
    </location>
    <ligand>
        <name>substrate</name>
    </ligand>
</feature>
<feature type="binding site" evidence="9">
    <location>
        <position position="13"/>
    </location>
    <ligand>
        <name>Mn(2+)</name>
        <dbReference type="ChEBI" id="CHEBI:29035"/>
        <label>2</label>
    </ligand>
</feature>
<feature type="binding site" evidence="9">
    <location>
        <position position="457"/>
    </location>
    <ligand>
        <name>Mn(2+)</name>
        <dbReference type="ChEBI" id="CHEBI:29035"/>
        <label>1</label>
    </ligand>
</feature>
<dbReference type="SUPFAM" id="SSF64158">
    <property type="entry name" value="2,3-Bisphosphoglycerate-independent phosphoglycerate mutase, substrate-binding domain"/>
    <property type="match status" value="1"/>
</dbReference>
<feature type="binding site" evidence="9">
    <location>
        <position position="438"/>
    </location>
    <ligand>
        <name>Mn(2+)</name>
        <dbReference type="ChEBI" id="CHEBI:29035"/>
        <label>2</label>
    </ligand>
</feature>
<comment type="cofactor">
    <cofactor evidence="9">
        <name>Mn(2+)</name>
        <dbReference type="ChEBI" id="CHEBI:29035"/>
    </cofactor>
    <text evidence="9">Binds 2 manganese ions per subunit.</text>
</comment>
<comment type="function">
    <text evidence="2 9">Catalyzes the interconversion of 2-phosphoglycerate and 3-phosphoglycerate.</text>
</comment>
<dbReference type="InterPro" id="IPR036646">
    <property type="entry name" value="PGAM_B_sf"/>
</dbReference>
<feature type="binding site" evidence="9">
    <location>
        <position position="397"/>
    </location>
    <ligand>
        <name>Mn(2+)</name>
        <dbReference type="ChEBI" id="CHEBI:29035"/>
        <label>1</label>
    </ligand>
</feature>
<comment type="subunit">
    <text evidence="9">Monomer.</text>
</comment>
<evidence type="ECO:0000256" key="1">
    <source>
        <dbReference type="ARBA" id="ARBA00000370"/>
    </source>
</evidence>